<evidence type="ECO:0000313" key="3">
    <source>
        <dbReference type="Proteomes" id="UP000017747"/>
    </source>
</evidence>
<proteinExistence type="predicted"/>
<name>V7I7Y4_9CLOT</name>
<comment type="caution">
    <text evidence="2">The sequence shown here is derived from an EMBL/GenBank/DDBJ whole genome shotgun (WGS) entry which is preliminary data.</text>
</comment>
<organism evidence="2 3">
    <name type="scientific">Youngiibacter fragilis 232.1</name>
    <dbReference type="NCBI Taxonomy" id="994573"/>
    <lineage>
        <taxon>Bacteria</taxon>
        <taxon>Bacillati</taxon>
        <taxon>Bacillota</taxon>
        <taxon>Clostridia</taxon>
        <taxon>Eubacteriales</taxon>
        <taxon>Clostridiaceae</taxon>
        <taxon>Youngiibacter</taxon>
    </lineage>
</organism>
<dbReference type="InterPro" id="IPR025402">
    <property type="entry name" value="DMP19_C"/>
</dbReference>
<accession>V7I7Y4</accession>
<keyword evidence="3" id="KW-1185">Reference proteome</keyword>
<dbReference type="STRING" id="994573.T472_0206685"/>
<dbReference type="eggNOG" id="ENOG502ZNVB">
    <property type="taxonomic scope" value="Bacteria"/>
</dbReference>
<dbReference type="EMBL" id="AXUN02000119">
    <property type="protein sequence ID" value="ETA81391.1"/>
    <property type="molecule type" value="Genomic_DNA"/>
</dbReference>
<gene>
    <name evidence="2" type="ORF">T472_0206685</name>
</gene>
<dbReference type="Gene3D" id="1.20.1420.60">
    <property type="match status" value="1"/>
</dbReference>
<feature type="domain" description="DNA mimic protein DMP19 C-terminal" evidence="1">
    <location>
        <begin position="32"/>
        <end position="100"/>
    </location>
</feature>
<dbReference type="Proteomes" id="UP000017747">
    <property type="component" value="Unassembled WGS sequence"/>
</dbReference>
<evidence type="ECO:0000259" key="1">
    <source>
        <dbReference type="Pfam" id="PF14300"/>
    </source>
</evidence>
<dbReference type="RefSeq" id="WP_023388408.1">
    <property type="nucleotide sequence ID" value="NZ_AXUN02000119.1"/>
</dbReference>
<dbReference type="Pfam" id="PF14300">
    <property type="entry name" value="DMP19"/>
    <property type="match status" value="1"/>
</dbReference>
<dbReference type="AlphaFoldDB" id="V7I7Y4"/>
<dbReference type="OrthoDB" id="2216871at2"/>
<evidence type="ECO:0000313" key="2">
    <source>
        <dbReference type="EMBL" id="ETA81391.1"/>
    </source>
</evidence>
<reference evidence="2 3" key="1">
    <citation type="journal article" date="2014" name="Genome Announc.">
        <title>Genome Sequence of Youngiibacter fragilis, the Type Strain of the Genus Youngiibacter.</title>
        <authorList>
            <person name="Wawrik C.B."/>
            <person name="Callaghan A.V."/>
            <person name="Stamps B.W."/>
            <person name="Wawrik B."/>
        </authorList>
    </citation>
    <scope>NUCLEOTIDE SEQUENCE [LARGE SCALE GENOMIC DNA]</scope>
    <source>
        <strain evidence="2 3">232.1</strain>
    </source>
</reference>
<protein>
    <recommendedName>
        <fullName evidence="1">DNA mimic protein DMP19 C-terminal domain-containing protein</fullName>
    </recommendedName>
</protein>
<sequence length="133" mass="15658">MKVLVKKEKMENNEYYLWNRFIECLLNEEFGDDLSRIQKVAKHCFWYDAEMNSGGHSGYFECYSDENFDEIEKSLVNIGAEEYAKNFKIAIETGEKDDYIITDDKFGELTPVLTDIIRTYVMDNINEFFIIVG</sequence>